<gene>
    <name evidence="1" type="ORF">LCGC14_1003120</name>
</gene>
<proteinExistence type="predicted"/>
<reference evidence="1" key="1">
    <citation type="journal article" date="2015" name="Nature">
        <title>Complex archaea that bridge the gap between prokaryotes and eukaryotes.</title>
        <authorList>
            <person name="Spang A."/>
            <person name="Saw J.H."/>
            <person name="Jorgensen S.L."/>
            <person name="Zaremba-Niedzwiedzka K."/>
            <person name="Martijn J."/>
            <person name="Lind A.E."/>
            <person name="van Eijk R."/>
            <person name="Schleper C."/>
            <person name="Guy L."/>
            <person name="Ettema T.J."/>
        </authorList>
    </citation>
    <scope>NUCLEOTIDE SEQUENCE</scope>
</reference>
<protein>
    <submittedName>
        <fullName evidence="1">Uncharacterized protein</fullName>
    </submittedName>
</protein>
<evidence type="ECO:0000313" key="1">
    <source>
        <dbReference type="EMBL" id="KKN13762.1"/>
    </source>
</evidence>
<name>A0A0F9NNY7_9ZZZZ</name>
<accession>A0A0F9NNY7</accession>
<organism evidence="1">
    <name type="scientific">marine sediment metagenome</name>
    <dbReference type="NCBI Taxonomy" id="412755"/>
    <lineage>
        <taxon>unclassified sequences</taxon>
        <taxon>metagenomes</taxon>
        <taxon>ecological metagenomes</taxon>
    </lineage>
</organism>
<sequence>MSKTTYPFRPQDCVTCPRCNTQVYHAYVCEKHSVCSTCESKAEGICEQRIVNEIAGLIADASPSDEEREADRIEYAKIVESLYGP</sequence>
<comment type="caution">
    <text evidence="1">The sequence shown here is derived from an EMBL/GenBank/DDBJ whole genome shotgun (WGS) entry which is preliminary data.</text>
</comment>
<dbReference type="AlphaFoldDB" id="A0A0F9NNY7"/>
<dbReference type="EMBL" id="LAZR01003888">
    <property type="protein sequence ID" value="KKN13762.1"/>
    <property type="molecule type" value="Genomic_DNA"/>
</dbReference>